<evidence type="ECO:0000313" key="2">
    <source>
        <dbReference type="EMBL" id="GAA3988681.1"/>
    </source>
</evidence>
<comment type="caution">
    <text evidence="2">The sequence shown here is derived from an EMBL/GenBank/DDBJ whole genome shotgun (WGS) entry which is preliminary data.</text>
</comment>
<dbReference type="SUPFAM" id="SSF48452">
    <property type="entry name" value="TPR-like"/>
    <property type="match status" value="1"/>
</dbReference>
<sequence>MTPAVLNRIGRPGVLAVLATLAVALAVFYYFTGEGSTLPIQLVPHLQAIPLTLGEVAAGPVRLPVQASGFIVTLTHDVAGPFTQPVAASVFLVLLAVLLAGWVAVASTLQRTAFVASMVPVIFLLLSLNTESLGIFNTNERYFLYLMLGLIGGAGFALHAFAEHLSLTTRFGLVGTVVTVLSGLLFAQSQLPASETALQLAAYATPAGAVLVAVLVLWVGVENIRALLWFNSQAEQPGSRFGLGPFLAASGLYLAVVGLYAWNNGTLQLWPGLSLDPLVLLLPAVLAGGLGLRLRAPSYAGVLPYARGAAQLYPLVVMGAAGALGYAFATANTPLLVAARSFTGLALALVGGAFLLYIFINFSPLIRQRLRVYRVVFEPRRLPFYTVYILAVGGLLMVQARLDFPLPDQVRAGQYNYLGDLTRQQSEAAPDDLALAGLAERYYAESGDVLYRANVHAQFGRAALYRFRQQRQNEINALRRALVRGPNEKIFLRLATLYNAPDDLFDGLDILRSGLKAQPRSAALAGDLAQLFTQTSLTDSVAHYLDKAEQLAPGNYASRTNQLGFLLSQNLLAEAQKLTAKAPLKTDEPGVVSNHMLLQLQAAPLPGATPSMPAVAALQLDAASFAQLYHGVLLAVARYPQQLTPALLTRLSQLGNEPANADYYEQLLFLQALARHTLGQEVAARQLLVPLASGTSGTAAYYQQLLGMWQIQQGQYAAAADQLVFAAAHGAPQAPEMQAYALVLSGQTDSARAVAARLLASADLGQREQGRRVQHQLAVGSLVATTSPVGRIGADWLAQARQAEQQNNAAAATKSYQRIVREAPFNEAAIATAAAFYTRRRNFPAAYEALRAGLDENPRSSGLLSAYVLAAADAGLTEYAVEALAQLRRQLPAAAYATLAADYAAHQAARAAASASFSEAPAPSPLQ</sequence>
<feature type="transmembrane region" description="Helical" evidence="1">
    <location>
        <begin position="274"/>
        <end position="292"/>
    </location>
</feature>
<dbReference type="Proteomes" id="UP001501556">
    <property type="component" value="Unassembled WGS sequence"/>
</dbReference>
<feature type="transmembrane region" description="Helical" evidence="1">
    <location>
        <begin position="171"/>
        <end position="188"/>
    </location>
</feature>
<organism evidence="2 3">
    <name type="scientific">Hymenobacter antarcticus</name>
    <dbReference type="NCBI Taxonomy" id="486270"/>
    <lineage>
        <taxon>Bacteria</taxon>
        <taxon>Pseudomonadati</taxon>
        <taxon>Bacteroidota</taxon>
        <taxon>Cytophagia</taxon>
        <taxon>Cytophagales</taxon>
        <taxon>Hymenobacteraceae</taxon>
        <taxon>Hymenobacter</taxon>
    </lineage>
</organism>
<feature type="transmembrane region" description="Helical" evidence="1">
    <location>
        <begin position="112"/>
        <end position="130"/>
    </location>
</feature>
<keyword evidence="3" id="KW-1185">Reference proteome</keyword>
<evidence type="ECO:0000256" key="1">
    <source>
        <dbReference type="SAM" id="Phobius"/>
    </source>
</evidence>
<feature type="transmembrane region" description="Helical" evidence="1">
    <location>
        <begin position="382"/>
        <end position="402"/>
    </location>
</feature>
<keyword evidence="1" id="KW-0812">Transmembrane</keyword>
<feature type="transmembrane region" description="Helical" evidence="1">
    <location>
        <begin position="241"/>
        <end position="262"/>
    </location>
</feature>
<evidence type="ECO:0000313" key="3">
    <source>
        <dbReference type="Proteomes" id="UP001501556"/>
    </source>
</evidence>
<protein>
    <recommendedName>
        <fullName evidence="4">Tetratricopeptide repeat-containing protein</fullName>
    </recommendedName>
</protein>
<accession>A0ABP7QVE7</accession>
<feature type="transmembrane region" description="Helical" evidence="1">
    <location>
        <begin position="142"/>
        <end position="162"/>
    </location>
</feature>
<dbReference type="EMBL" id="BAABDI010000034">
    <property type="protein sequence ID" value="GAA3988681.1"/>
    <property type="molecule type" value="Genomic_DNA"/>
</dbReference>
<feature type="transmembrane region" description="Helical" evidence="1">
    <location>
        <begin position="86"/>
        <end position="105"/>
    </location>
</feature>
<feature type="transmembrane region" description="Helical" evidence="1">
    <location>
        <begin position="341"/>
        <end position="362"/>
    </location>
</feature>
<dbReference type="RefSeq" id="WP_345126659.1">
    <property type="nucleotide sequence ID" value="NZ_BAABDI010000034.1"/>
</dbReference>
<evidence type="ECO:0008006" key="4">
    <source>
        <dbReference type="Google" id="ProtNLM"/>
    </source>
</evidence>
<keyword evidence="1" id="KW-1133">Transmembrane helix</keyword>
<name>A0ABP7QVE7_9BACT</name>
<gene>
    <name evidence="2" type="ORF">GCM10022407_36590</name>
</gene>
<feature type="transmembrane region" description="Helical" evidence="1">
    <location>
        <begin position="12"/>
        <end position="31"/>
    </location>
</feature>
<reference evidence="3" key="1">
    <citation type="journal article" date="2019" name="Int. J. Syst. Evol. Microbiol.">
        <title>The Global Catalogue of Microorganisms (GCM) 10K type strain sequencing project: providing services to taxonomists for standard genome sequencing and annotation.</title>
        <authorList>
            <consortium name="The Broad Institute Genomics Platform"/>
            <consortium name="The Broad Institute Genome Sequencing Center for Infectious Disease"/>
            <person name="Wu L."/>
            <person name="Ma J."/>
        </authorList>
    </citation>
    <scope>NUCLEOTIDE SEQUENCE [LARGE SCALE GENOMIC DNA]</scope>
    <source>
        <strain evidence="3">JCM 17217</strain>
    </source>
</reference>
<feature type="transmembrane region" description="Helical" evidence="1">
    <location>
        <begin position="200"/>
        <end position="221"/>
    </location>
</feature>
<proteinExistence type="predicted"/>
<keyword evidence="1" id="KW-0472">Membrane</keyword>
<dbReference type="InterPro" id="IPR011990">
    <property type="entry name" value="TPR-like_helical_dom_sf"/>
</dbReference>
<feature type="transmembrane region" description="Helical" evidence="1">
    <location>
        <begin position="312"/>
        <end position="329"/>
    </location>
</feature>